<gene>
    <name evidence="2" type="ORF">Ddye_022945</name>
</gene>
<feature type="domain" description="RNase H type-1" evidence="1">
    <location>
        <begin position="59"/>
        <end position="162"/>
    </location>
</feature>
<dbReference type="InterPro" id="IPR052929">
    <property type="entry name" value="RNase_H-like_EbsB-rel"/>
</dbReference>
<dbReference type="InterPro" id="IPR044730">
    <property type="entry name" value="RNase_H-like_dom_plant"/>
</dbReference>
<dbReference type="AlphaFoldDB" id="A0AAD9TS18"/>
<comment type="caution">
    <text evidence="2">The sequence shown here is derived from an EMBL/GenBank/DDBJ whole genome shotgun (WGS) entry which is preliminary data.</text>
</comment>
<dbReference type="EMBL" id="JANJYI010000007">
    <property type="protein sequence ID" value="KAK2641182.1"/>
    <property type="molecule type" value="Genomic_DNA"/>
</dbReference>
<sequence length="166" mass="18689">MIHNAGAKSEEDIVEWAKNCLEEFCKVDKDNLEKIKGMGQRIMKEIRWERPREGMFKVNTDATICSERNLVGFGIVIHNYDGEVMGYSSQIAEAYVIFLGILFAKDTGVLPTVIEFNAKTVVDLINAEIPPSVEIGIVISDIISFCKLYDIRVVFALRSANVFHIT</sequence>
<dbReference type="Proteomes" id="UP001280121">
    <property type="component" value="Unassembled WGS sequence"/>
</dbReference>
<proteinExistence type="predicted"/>
<dbReference type="GO" id="GO:0003676">
    <property type="term" value="F:nucleic acid binding"/>
    <property type="evidence" value="ECO:0007669"/>
    <property type="project" value="InterPro"/>
</dbReference>
<organism evidence="2 3">
    <name type="scientific">Dipteronia dyeriana</name>
    <dbReference type="NCBI Taxonomy" id="168575"/>
    <lineage>
        <taxon>Eukaryota</taxon>
        <taxon>Viridiplantae</taxon>
        <taxon>Streptophyta</taxon>
        <taxon>Embryophyta</taxon>
        <taxon>Tracheophyta</taxon>
        <taxon>Spermatophyta</taxon>
        <taxon>Magnoliopsida</taxon>
        <taxon>eudicotyledons</taxon>
        <taxon>Gunneridae</taxon>
        <taxon>Pentapetalae</taxon>
        <taxon>rosids</taxon>
        <taxon>malvids</taxon>
        <taxon>Sapindales</taxon>
        <taxon>Sapindaceae</taxon>
        <taxon>Hippocastanoideae</taxon>
        <taxon>Acereae</taxon>
        <taxon>Dipteronia</taxon>
    </lineage>
</organism>
<keyword evidence="3" id="KW-1185">Reference proteome</keyword>
<dbReference type="InterPro" id="IPR002156">
    <property type="entry name" value="RNaseH_domain"/>
</dbReference>
<dbReference type="GO" id="GO:0004523">
    <property type="term" value="F:RNA-DNA hybrid ribonuclease activity"/>
    <property type="evidence" value="ECO:0007669"/>
    <property type="project" value="InterPro"/>
</dbReference>
<protein>
    <recommendedName>
        <fullName evidence="1">RNase H type-1 domain-containing protein</fullName>
    </recommendedName>
</protein>
<dbReference type="Pfam" id="PF13456">
    <property type="entry name" value="RVT_3"/>
    <property type="match status" value="1"/>
</dbReference>
<evidence type="ECO:0000259" key="1">
    <source>
        <dbReference type="Pfam" id="PF13456"/>
    </source>
</evidence>
<name>A0AAD9TS18_9ROSI</name>
<accession>A0AAD9TS18</accession>
<evidence type="ECO:0000313" key="3">
    <source>
        <dbReference type="Proteomes" id="UP001280121"/>
    </source>
</evidence>
<dbReference type="CDD" id="cd06222">
    <property type="entry name" value="RNase_H_like"/>
    <property type="match status" value="1"/>
</dbReference>
<dbReference type="PANTHER" id="PTHR47074">
    <property type="entry name" value="BNAC02G40300D PROTEIN"/>
    <property type="match status" value="1"/>
</dbReference>
<evidence type="ECO:0000313" key="2">
    <source>
        <dbReference type="EMBL" id="KAK2641182.1"/>
    </source>
</evidence>
<dbReference type="PANTHER" id="PTHR47074:SF48">
    <property type="entry name" value="POLYNUCLEOTIDYL TRANSFERASE, RIBONUCLEASE H-LIKE SUPERFAMILY PROTEIN"/>
    <property type="match status" value="1"/>
</dbReference>
<reference evidence="2" key="1">
    <citation type="journal article" date="2023" name="Plant J.">
        <title>Genome sequences and population genomics provide insights into the demographic history, inbreeding, and mutation load of two 'living fossil' tree species of Dipteronia.</title>
        <authorList>
            <person name="Feng Y."/>
            <person name="Comes H.P."/>
            <person name="Chen J."/>
            <person name="Zhu S."/>
            <person name="Lu R."/>
            <person name="Zhang X."/>
            <person name="Li P."/>
            <person name="Qiu J."/>
            <person name="Olsen K.M."/>
            <person name="Qiu Y."/>
        </authorList>
    </citation>
    <scope>NUCLEOTIDE SEQUENCE</scope>
    <source>
        <strain evidence="2">KIB01</strain>
    </source>
</reference>